<protein>
    <submittedName>
        <fullName evidence="2">Uncharacterized protein</fullName>
    </submittedName>
</protein>
<keyword evidence="1" id="KW-1133">Transmembrane helix</keyword>
<dbReference type="AlphaFoldDB" id="A0A1T2L899"/>
<keyword evidence="1" id="KW-0472">Membrane</keyword>
<accession>A0A1T2L899</accession>
<comment type="caution">
    <text evidence="2">The sequence shown here is derived from an EMBL/GenBank/DDBJ whole genome shotgun (WGS) entry which is preliminary data.</text>
</comment>
<dbReference type="OrthoDB" id="9182796at2"/>
<sequence>MDKIQDILLSDKTKWWSVKGLILGFVCALLASVAFNALIEDRVIAVRVFIIIAVSWMVIWISKNRIRKVSKGKVGILLCVYSKDEDVDERIREDFVSRLNEALISSDERVLVDVINVPSHIALRYDDFESACQLLSQAKAHFLLYGVVRKRGDQYILDMNARVVHRELNDDSKKKLRRDIDSAWIKRYKINGADETIELFEMSSEMVAVSSRYIIALAALASWAFDLSEILLINIKKELSNKSYPDLPAITEIKKGINSKLNSIYLFYAQRYLQIWVETRDESNIKIMEDILNKVIGFEKRSGQVLTGLAIASLVLRSDIRKSEAYMNKIKKKYRDKVWFLNQGFLSACQSNERQAQNNYDVAIGMNESGNESLSLEKISEFEDFMCWYINDGRGNSLHKYLLAVLNDKIKGDVDRARIDYLDFLDKNIDGSNPLSVKNAISRLSLLE</sequence>
<organism evidence="2 3">
    <name type="scientific">Solemya pervernicosa gill symbiont</name>
    <dbReference type="NCBI Taxonomy" id="642797"/>
    <lineage>
        <taxon>Bacteria</taxon>
        <taxon>Pseudomonadati</taxon>
        <taxon>Pseudomonadota</taxon>
        <taxon>Gammaproteobacteria</taxon>
        <taxon>sulfur-oxidizing symbionts</taxon>
    </lineage>
</organism>
<feature type="transmembrane region" description="Helical" evidence="1">
    <location>
        <begin position="21"/>
        <end position="38"/>
    </location>
</feature>
<keyword evidence="1" id="KW-0812">Transmembrane</keyword>
<dbReference type="RefSeq" id="WP_078482833.1">
    <property type="nucleotide sequence ID" value="NZ_MPRL01000011.1"/>
</dbReference>
<evidence type="ECO:0000313" key="2">
    <source>
        <dbReference type="EMBL" id="OOZ41328.1"/>
    </source>
</evidence>
<evidence type="ECO:0000313" key="3">
    <source>
        <dbReference type="Proteomes" id="UP000191110"/>
    </source>
</evidence>
<name>A0A1T2L899_9GAMM</name>
<feature type="transmembrane region" description="Helical" evidence="1">
    <location>
        <begin position="44"/>
        <end position="61"/>
    </location>
</feature>
<evidence type="ECO:0000256" key="1">
    <source>
        <dbReference type="SAM" id="Phobius"/>
    </source>
</evidence>
<dbReference type="Proteomes" id="UP000191110">
    <property type="component" value="Unassembled WGS sequence"/>
</dbReference>
<reference evidence="2 3" key="1">
    <citation type="submission" date="2016-11" db="EMBL/GenBank/DDBJ databases">
        <title>Mixed transmission modes and dynamic genome evolution in an obligate animal-bacterial symbiosis.</title>
        <authorList>
            <person name="Russell S.L."/>
            <person name="Corbett-Detig R.B."/>
            <person name="Cavanaugh C.M."/>
        </authorList>
    </citation>
    <scope>NUCLEOTIDE SEQUENCE [LARGE SCALE GENOMIC DNA]</scope>
    <source>
        <strain evidence="2">Sveles-Q1</strain>
    </source>
</reference>
<gene>
    <name evidence="2" type="ORF">BOW53_04215</name>
</gene>
<keyword evidence="3" id="KW-1185">Reference proteome</keyword>
<dbReference type="EMBL" id="MPRL01000011">
    <property type="protein sequence ID" value="OOZ41328.1"/>
    <property type="molecule type" value="Genomic_DNA"/>
</dbReference>
<proteinExistence type="predicted"/>